<gene>
    <name evidence="3" type="ORF">A3J47_03065</name>
</gene>
<keyword evidence="1" id="KW-0732">Signal</keyword>
<feature type="signal peptide" evidence="1">
    <location>
        <begin position="1"/>
        <end position="27"/>
    </location>
</feature>
<evidence type="ECO:0000313" key="4">
    <source>
        <dbReference type="Proteomes" id="UP000176581"/>
    </source>
</evidence>
<protein>
    <recommendedName>
        <fullName evidence="2">Metallo-beta-lactamase domain-containing protein</fullName>
    </recommendedName>
</protein>
<dbReference type="InterPro" id="IPR035681">
    <property type="entry name" value="ComA-like_MBL"/>
</dbReference>
<dbReference type="InterPro" id="IPR052159">
    <property type="entry name" value="Competence_DNA_uptake"/>
</dbReference>
<dbReference type="SUPFAM" id="SSF56281">
    <property type="entry name" value="Metallo-hydrolase/oxidoreductase"/>
    <property type="match status" value="1"/>
</dbReference>
<evidence type="ECO:0000256" key="1">
    <source>
        <dbReference type="SAM" id="SignalP"/>
    </source>
</evidence>
<dbReference type="Pfam" id="PF00753">
    <property type="entry name" value="Lactamase_B"/>
    <property type="match status" value="1"/>
</dbReference>
<dbReference type="AlphaFoldDB" id="A0A1F8FM81"/>
<dbReference type="CDD" id="cd07731">
    <property type="entry name" value="ComA-like_MBL-fold"/>
    <property type="match status" value="1"/>
</dbReference>
<evidence type="ECO:0000313" key="3">
    <source>
        <dbReference type="EMBL" id="OGN13648.1"/>
    </source>
</evidence>
<dbReference type="EMBL" id="MGJV01000038">
    <property type="protein sequence ID" value="OGN13648.1"/>
    <property type="molecule type" value="Genomic_DNA"/>
</dbReference>
<evidence type="ECO:0000259" key="2">
    <source>
        <dbReference type="SMART" id="SM00849"/>
    </source>
</evidence>
<dbReference type="SMART" id="SM00849">
    <property type="entry name" value="Lactamase_B"/>
    <property type="match status" value="1"/>
</dbReference>
<dbReference type="PANTHER" id="PTHR30619:SF7">
    <property type="entry name" value="BETA-LACTAMASE DOMAIN PROTEIN"/>
    <property type="match status" value="1"/>
</dbReference>
<proteinExistence type="predicted"/>
<comment type="caution">
    <text evidence="3">The sequence shown here is derived from an EMBL/GenBank/DDBJ whole genome shotgun (WGS) entry which is preliminary data.</text>
</comment>
<reference evidence="3 4" key="1">
    <citation type="journal article" date="2016" name="Nat. Commun.">
        <title>Thousands of microbial genomes shed light on interconnected biogeochemical processes in an aquifer system.</title>
        <authorList>
            <person name="Anantharaman K."/>
            <person name="Brown C.T."/>
            <person name="Hug L.A."/>
            <person name="Sharon I."/>
            <person name="Castelle C.J."/>
            <person name="Probst A.J."/>
            <person name="Thomas B.C."/>
            <person name="Singh A."/>
            <person name="Wilkins M.J."/>
            <person name="Karaoz U."/>
            <person name="Brodie E.L."/>
            <person name="Williams K.H."/>
            <person name="Hubbard S.S."/>
            <person name="Banfield J.F."/>
        </authorList>
    </citation>
    <scope>NUCLEOTIDE SEQUENCE [LARGE SCALE GENOMIC DNA]</scope>
</reference>
<feature type="domain" description="Metallo-beta-lactamase" evidence="2">
    <location>
        <begin position="43"/>
        <end position="243"/>
    </location>
</feature>
<dbReference type="Proteomes" id="UP000176581">
    <property type="component" value="Unassembled WGS sequence"/>
</dbReference>
<organism evidence="3 4">
    <name type="scientific">Candidatus Yanofskybacteria bacterium RIFCSPHIGHO2_02_FULL_43_22</name>
    <dbReference type="NCBI Taxonomy" id="1802681"/>
    <lineage>
        <taxon>Bacteria</taxon>
        <taxon>Candidatus Yanofskyibacteriota</taxon>
    </lineage>
</organism>
<dbReference type="InterPro" id="IPR001279">
    <property type="entry name" value="Metallo-B-lactamas"/>
</dbReference>
<name>A0A1F8FM81_9BACT</name>
<dbReference type="Gene3D" id="3.60.15.10">
    <property type="entry name" value="Ribonuclease Z/Hydroxyacylglutathione hydrolase-like"/>
    <property type="match status" value="1"/>
</dbReference>
<sequence length="288" mass="31980">MPKRLKLYHLVILLCLFVFSISTYSTANQKDGLLKIYFFNIGQGDAIFIEAPNGNQVLVDGGPDNAVLQKLGETMPFYDKNIDVVVLTHSDADHVTGLIGVLEKYEIKNIVYSNIVRKSALYDAWRYAVAEEGADIIDPMAGEIMDLGNGVTLTVLHPTESLTGKVLEKTNNDSVVLMLKYGETEILLTGDIEAKAERQIILNSADLDADILKVAHHGSRTSTIEEFLYEVSPQVAIIQVGAKNRYGHPTPEVLKRLEDYGIRYYRNDTDGDIKVISDGQNYQIITAN</sequence>
<accession>A0A1F8FM81</accession>
<dbReference type="InterPro" id="IPR036866">
    <property type="entry name" value="RibonucZ/Hydroxyglut_hydro"/>
</dbReference>
<dbReference type="PANTHER" id="PTHR30619">
    <property type="entry name" value="DNA INTERNALIZATION/COMPETENCE PROTEIN COMEC/REC2"/>
    <property type="match status" value="1"/>
</dbReference>
<feature type="chain" id="PRO_5009535557" description="Metallo-beta-lactamase domain-containing protein" evidence="1">
    <location>
        <begin position="28"/>
        <end position="288"/>
    </location>
</feature>